<proteinExistence type="predicted"/>
<keyword evidence="2" id="KW-1185">Reference proteome</keyword>
<sequence>MDKRTKKEFESMLHDFETVSEIEAKKEVNGANIPAVVAYAVTTTPVVLEIIKKLFG</sequence>
<dbReference type="AlphaFoldDB" id="A0A1I0D1K5"/>
<dbReference type="RefSeq" id="WP_177180718.1">
    <property type="nucleotide sequence ID" value="NZ_FOHN01000012.1"/>
</dbReference>
<name>A0A1I0D1K5_9FIRM</name>
<evidence type="ECO:0000313" key="2">
    <source>
        <dbReference type="Proteomes" id="UP000199800"/>
    </source>
</evidence>
<organism evidence="1 2">
    <name type="scientific">[Clostridium] polysaccharolyticum</name>
    <dbReference type="NCBI Taxonomy" id="29364"/>
    <lineage>
        <taxon>Bacteria</taxon>
        <taxon>Bacillati</taxon>
        <taxon>Bacillota</taxon>
        <taxon>Clostridia</taxon>
        <taxon>Lachnospirales</taxon>
        <taxon>Lachnospiraceae</taxon>
    </lineage>
</organism>
<dbReference type="EMBL" id="FOHN01000012">
    <property type="protein sequence ID" value="SET25957.1"/>
    <property type="molecule type" value="Genomic_DNA"/>
</dbReference>
<reference evidence="1 2" key="1">
    <citation type="submission" date="2016-10" db="EMBL/GenBank/DDBJ databases">
        <authorList>
            <person name="de Groot N.N."/>
        </authorList>
    </citation>
    <scope>NUCLEOTIDE SEQUENCE [LARGE SCALE GENOMIC DNA]</scope>
    <source>
        <strain evidence="1 2">DSM 1801</strain>
    </source>
</reference>
<dbReference type="STRING" id="29364.SAMN04487772_11266"/>
<gene>
    <name evidence="1" type="ORF">SAMN04487772_11266</name>
</gene>
<evidence type="ECO:0000313" key="1">
    <source>
        <dbReference type="EMBL" id="SET25957.1"/>
    </source>
</evidence>
<accession>A0A1I0D1K5</accession>
<protein>
    <submittedName>
        <fullName evidence="1">Uncharacterized protein</fullName>
    </submittedName>
</protein>
<dbReference type="Proteomes" id="UP000199800">
    <property type="component" value="Unassembled WGS sequence"/>
</dbReference>